<evidence type="ECO:0000259" key="7">
    <source>
        <dbReference type="PROSITE" id="PS50926"/>
    </source>
</evidence>
<keyword evidence="6" id="KW-0472">Membrane</keyword>
<evidence type="ECO:0000313" key="9">
    <source>
        <dbReference type="Proteomes" id="UP000262325"/>
    </source>
</evidence>
<protein>
    <submittedName>
        <fullName evidence="8">Twitching motility protein PilT</fullName>
    </submittedName>
</protein>
<dbReference type="EMBL" id="DPPF01000058">
    <property type="protein sequence ID" value="HCW92567.1"/>
    <property type="molecule type" value="Genomic_DNA"/>
</dbReference>
<dbReference type="InterPro" id="IPR002792">
    <property type="entry name" value="TRAM_dom"/>
</dbReference>
<evidence type="ECO:0000256" key="1">
    <source>
        <dbReference type="ARBA" id="ARBA00001946"/>
    </source>
</evidence>
<evidence type="ECO:0000256" key="4">
    <source>
        <dbReference type="ARBA" id="ARBA00022801"/>
    </source>
</evidence>
<sequence>MWLFRIIYSIIIFAVFIFFRDTLNIDIYYATTYAIGIVLAINLVETLIVDLKSMKVASGFIGGLLFLLIAYFVTSALGAFINEAFKMAFYFVFAYLGIFIGYRNYNLLENLINKMYKKQTKGKYQEIPKVIDTSTLIDGRIADIVDTDLLEGKLVIPVFVLKELQNIADSHDHLRRQKGRRGLNVLKRLQEQKHIPVEVSNEDFTDIGSVDEKLVALAKNLDGKIITTDYNLLKVAEIQNVKVLNINSLALALRQTVLPGEELTITILKEGKEHSQGVGYLEDGTMVVVEHGKNHIGEQLTVEVTSLLQTDSGRIIFSKIK</sequence>
<keyword evidence="3" id="KW-0540">Nuclease</keyword>
<dbReference type="AlphaFoldDB" id="A0A3D5Q9R8"/>
<dbReference type="SMART" id="SM00670">
    <property type="entry name" value="PINc"/>
    <property type="match status" value="1"/>
</dbReference>
<comment type="caution">
    <text evidence="8">The sequence shown here is derived from an EMBL/GenBank/DDBJ whole genome shotgun (WGS) entry which is preliminary data.</text>
</comment>
<feature type="transmembrane region" description="Helical" evidence="6">
    <location>
        <begin position="27"/>
        <end position="48"/>
    </location>
</feature>
<keyword evidence="4" id="KW-0378">Hydrolase</keyword>
<keyword evidence="5" id="KW-0460">Magnesium</keyword>
<dbReference type="GO" id="GO:0004518">
    <property type="term" value="F:nuclease activity"/>
    <property type="evidence" value="ECO:0007669"/>
    <property type="project" value="UniProtKB-KW"/>
</dbReference>
<dbReference type="Pfam" id="PF01938">
    <property type="entry name" value="TRAM"/>
    <property type="match status" value="1"/>
</dbReference>
<dbReference type="PROSITE" id="PS50926">
    <property type="entry name" value="TRAM"/>
    <property type="match status" value="1"/>
</dbReference>
<dbReference type="InterPro" id="IPR029060">
    <property type="entry name" value="PIN-like_dom_sf"/>
</dbReference>
<dbReference type="CDD" id="cd09877">
    <property type="entry name" value="PIN_YacL-like"/>
    <property type="match status" value="1"/>
</dbReference>
<dbReference type="PANTHER" id="PTHR11603:SF147">
    <property type="entry name" value="MEMBRANE PROTEIN"/>
    <property type="match status" value="1"/>
</dbReference>
<feature type="transmembrane region" description="Helical" evidence="6">
    <location>
        <begin position="60"/>
        <end position="81"/>
    </location>
</feature>
<reference evidence="8 9" key="1">
    <citation type="journal article" date="2018" name="Nat. Biotechnol.">
        <title>A standardized bacterial taxonomy based on genome phylogeny substantially revises the tree of life.</title>
        <authorList>
            <person name="Parks D.H."/>
            <person name="Chuvochina M."/>
            <person name="Waite D.W."/>
            <person name="Rinke C."/>
            <person name="Skarshewski A."/>
            <person name="Chaumeil P.A."/>
            <person name="Hugenholtz P."/>
        </authorList>
    </citation>
    <scope>NUCLEOTIDE SEQUENCE [LARGE SCALE GENOMIC DNA]</scope>
    <source>
        <strain evidence="8">UBA8672</strain>
    </source>
</reference>
<evidence type="ECO:0000313" key="8">
    <source>
        <dbReference type="EMBL" id="HCW92567.1"/>
    </source>
</evidence>
<keyword evidence="6" id="KW-1133">Transmembrane helix</keyword>
<dbReference type="OMA" id="TNDFNLM"/>
<dbReference type="GO" id="GO:0016787">
    <property type="term" value="F:hydrolase activity"/>
    <property type="evidence" value="ECO:0007669"/>
    <property type="project" value="UniProtKB-KW"/>
</dbReference>
<dbReference type="SUPFAM" id="SSF88723">
    <property type="entry name" value="PIN domain-like"/>
    <property type="match status" value="1"/>
</dbReference>
<accession>A0A3D5Q9R8</accession>
<evidence type="ECO:0000256" key="3">
    <source>
        <dbReference type="ARBA" id="ARBA00022722"/>
    </source>
</evidence>
<evidence type="ECO:0000256" key="2">
    <source>
        <dbReference type="ARBA" id="ARBA00022679"/>
    </source>
</evidence>
<dbReference type="GO" id="GO:0016740">
    <property type="term" value="F:transferase activity"/>
    <property type="evidence" value="ECO:0007669"/>
    <property type="project" value="UniProtKB-KW"/>
</dbReference>
<dbReference type="InterPro" id="IPR052041">
    <property type="entry name" value="Nucleic_acid_metab_PIN/TRAM"/>
</dbReference>
<comment type="cofactor">
    <cofactor evidence="1">
        <name>Mg(2+)</name>
        <dbReference type="ChEBI" id="CHEBI:18420"/>
    </cofactor>
</comment>
<feature type="domain" description="TRAM" evidence="7">
    <location>
        <begin position="256"/>
        <end position="317"/>
    </location>
</feature>
<name>A0A3D5Q9R8_FLESI</name>
<dbReference type="PANTHER" id="PTHR11603">
    <property type="entry name" value="AAA FAMILY ATPASE"/>
    <property type="match status" value="1"/>
</dbReference>
<feature type="transmembrane region" description="Helical" evidence="6">
    <location>
        <begin position="5"/>
        <end position="21"/>
    </location>
</feature>
<evidence type="ECO:0000256" key="6">
    <source>
        <dbReference type="SAM" id="Phobius"/>
    </source>
</evidence>
<gene>
    <name evidence="8" type="ORF">DHM44_02690</name>
</gene>
<dbReference type="Gene3D" id="3.40.50.1010">
    <property type="entry name" value="5'-nuclease"/>
    <property type="match status" value="1"/>
</dbReference>
<feature type="transmembrane region" description="Helical" evidence="6">
    <location>
        <begin position="87"/>
        <end position="105"/>
    </location>
</feature>
<dbReference type="Proteomes" id="UP000262325">
    <property type="component" value="Unassembled WGS sequence"/>
</dbReference>
<dbReference type="Pfam" id="PF01850">
    <property type="entry name" value="PIN"/>
    <property type="match status" value="1"/>
</dbReference>
<dbReference type="InterPro" id="IPR002716">
    <property type="entry name" value="PIN_dom"/>
</dbReference>
<proteinExistence type="predicted"/>
<evidence type="ECO:0000256" key="5">
    <source>
        <dbReference type="ARBA" id="ARBA00022842"/>
    </source>
</evidence>
<keyword evidence="2" id="KW-0808">Transferase</keyword>
<organism evidence="8 9">
    <name type="scientific">Flexistipes sinusarabici</name>
    <dbReference type="NCBI Taxonomy" id="2352"/>
    <lineage>
        <taxon>Bacteria</taxon>
        <taxon>Pseudomonadati</taxon>
        <taxon>Deferribacterota</taxon>
        <taxon>Deferribacteres</taxon>
        <taxon>Deferribacterales</taxon>
        <taxon>Flexistipitaceae</taxon>
        <taxon>Flexistipes</taxon>
    </lineage>
</organism>
<keyword evidence="6" id="KW-0812">Transmembrane</keyword>